<evidence type="ECO:0000256" key="6">
    <source>
        <dbReference type="ARBA" id="ARBA00022741"/>
    </source>
</evidence>
<dbReference type="InterPro" id="IPR027417">
    <property type="entry name" value="P-loop_NTPase"/>
</dbReference>
<evidence type="ECO:0000313" key="12">
    <source>
        <dbReference type="Proteomes" id="UP000011724"/>
    </source>
</evidence>
<keyword evidence="7 11" id="KW-0067">ATP-binding</keyword>
<evidence type="ECO:0000256" key="7">
    <source>
        <dbReference type="ARBA" id="ARBA00022840"/>
    </source>
</evidence>
<dbReference type="GO" id="GO:0016887">
    <property type="term" value="F:ATP hydrolysis activity"/>
    <property type="evidence" value="ECO:0007669"/>
    <property type="project" value="InterPro"/>
</dbReference>
<keyword evidence="9" id="KW-0472">Membrane</keyword>
<dbReference type="InterPro" id="IPR050107">
    <property type="entry name" value="ABC_carbohydrate_import_ATPase"/>
</dbReference>
<sequence length="511" mass="56606">MAEFKFIRPTRVRLLAEGTQPVVSLQGVTKRFGKVTANDSITLDIYPGRIKALLGENGAGKSTMMSMLAGRYRPDEGQIKVDGNPVRFSSSKDAIAAGIGMVYQHFMLVESMTVAENVLLGQEGGFWVNPDNMIRRVGDLADRYGLEIDPSVRVCDLSMGEKQIVEILKLLYRESRILIFDEPTAVLTPEETNRLFEALWRMTEQGKSIIFISHKLEEVIALADEIAILRKGKIEGELDPNAIQSKAELASRMVGREVLLEVDRQPVEIGHTVLQVSNMTGMGLENIDFEVRQGEIVALVGVAGNGQKALVEAVTGLVKPPVDTVFIMGQPWRQFFAESTWNRSMCYIPEDRLGLATLRNQNLVDNLLLTTRKGFSKGPWLNKKQAEKDTIDLIEKFDIRPGRIHALAWQLSGGNLQKAVLARELFREPRFIVAEQPTQGLDVSATEEVWNRLLEARNLAGILLVTGDLNEALQLADRVAVIYRGQILGMLSSSDPEISGKIGPLMAGITD</sequence>
<dbReference type="AlphaFoldDB" id="M1WL95"/>
<evidence type="ECO:0000256" key="5">
    <source>
        <dbReference type="ARBA" id="ARBA00022737"/>
    </source>
</evidence>
<feature type="domain" description="ABC transporter" evidence="10">
    <location>
        <begin position="267"/>
        <end position="509"/>
    </location>
</feature>
<dbReference type="OrthoDB" id="9809450at2"/>
<dbReference type="BioCyc" id="DPIE1322246:BN4_RS01225-MONOMER"/>
<keyword evidence="2" id="KW-0813">Transport</keyword>
<evidence type="ECO:0000259" key="10">
    <source>
        <dbReference type="PROSITE" id="PS50893"/>
    </source>
</evidence>
<name>M1WL95_PSEP2</name>
<evidence type="ECO:0000256" key="9">
    <source>
        <dbReference type="ARBA" id="ARBA00023136"/>
    </source>
</evidence>
<evidence type="ECO:0000256" key="1">
    <source>
        <dbReference type="ARBA" id="ARBA00004202"/>
    </source>
</evidence>
<dbReference type="PATRIC" id="fig|879567.3.peg.243"/>
<protein>
    <submittedName>
        <fullName evidence="11">Uncharacterized ABC transporter ATP-binding protein yufO</fullName>
    </submittedName>
</protein>
<keyword evidence="8" id="KW-1278">Translocase</keyword>
<gene>
    <name evidence="11" type="primary">yufO</name>
    <name evidence="11" type="ordered locus">BN4_10235</name>
</gene>
<accession>M1WL95</accession>
<dbReference type="InterPro" id="IPR003439">
    <property type="entry name" value="ABC_transporter-like_ATP-bd"/>
</dbReference>
<dbReference type="InterPro" id="IPR017871">
    <property type="entry name" value="ABC_transporter-like_CS"/>
</dbReference>
<dbReference type="CDD" id="cd03215">
    <property type="entry name" value="ABC_Carb_Monos_II"/>
    <property type="match status" value="1"/>
</dbReference>
<dbReference type="Proteomes" id="UP000011724">
    <property type="component" value="Chromosome"/>
</dbReference>
<dbReference type="STRING" id="1322246.BN4_10235"/>
<dbReference type="FunFam" id="3.40.50.300:FF:000127">
    <property type="entry name" value="Ribose import ATP-binding protein RbsA"/>
    <property type="match status" value="1"/>
</dbReference>
<dbReference type="SMART" id="SM00382">
    <property type="entry name" value="AAA"/>
    <property type="match status" value="1"/>
</dbReference>
<dbReference type="EMBL" id="FO203427">
    <property type="protein sequence ID" value="CCH47475.1"/>
    <property type="molecule type" value="Genomic_DNA"/>
</dbReference>
<reference evidence="11 12" key="1">
    <citation type="journal article" date="2013" name="PLoS ONE">
        <title>The first genomic and proteomic characterization of a deep-sea sulfate reducer: insights into the piezophilic lifestyle of Desulfovibrio piezophilus.</title>
        <authorList>
            <person name="Pradel N."/>
            <person name="Ji B."/>
            <person name="Gimenez G."/>
            <person name="Talla E."/>
            <person name="Lenoble P."/>
            <person name="Garel M."/>
            <person name="Tamburini C."/>
            <person name="Fourquet P."/>
            <person name="Lebrun R."/>
            <person name="Bertin P."/>
            <person name="Denis Y."/>
            <person name="Pophillat M."/>
            <person name="Barbe V."/>
            <person name="Ollivier B."/>
            <person name="Dolla A."/>
        </authorList>
    </citation>
    <scope>NUCLEOTIDE SEQUENCE [LARGE SCALE GENOMIC DNA]</scope>
    <source>
        <strain evidence="12">DSM 10523 / SB164P1</strain>
    </source>
</reference>
<evidence type="ECO:0000256" key="4">
    <source>
        <dbReference type="ARBA" id="ARBA00022597"/>
    </source>
</evidence>
<dbReference type="eggNOG" id="COG3845">
    <property type="taxonomic scope" value="Bacteria"/>
</dbReference>
<keyword evidence="3" id="KW-1003">Cell membrane</keyword>
<organism evidence="11 12">
    <name type="scientific">Pseudodesulfovibrio piezophilus (strain DSM 21447 / JCM 15486 / C1TLV30)</name>
    <name type="common">Desulfovibrio piezophilus</name>
    <dbReference type="NCBI Taxonomy" id="1322246"/>
    <lineage>
        <taxon>Bacteria</taxon>
        <taxon>Pseudomonadati</taxon>
        <taxon>Thermodesulfobacteriota</taxon>
        <taxon>Desulfovibrionia</taxon>
        <taxon>Desulfovibrionales</taxon>
        <taxon>Desulfovibrionaceae</taxon>
    </lineage>
</organism>
<dbReference type="PANTHER" id="PTHR43790">
    <property type="entry name" value="CARBOHYDRATE TRANSPORT ATP-BINDING PROTEIN MG119-RELATED"/>
    <property type="match status" value="1"/>
</dbReference>
<comment type="subcellular location">
    <subcellularLocation>
        <location evidence="1">Cell membrane</location>
        <topology evidence="1">Peripheral membrane protein</topology>
    </subcellularLocation>
</comment>
<dbReference type="CDD" id="cd03216">
    <property type="entry name" value="ABC_Carb_Monos_I"/>
    <property type="match status" value="1"/>
</dbReference>
<proteinExistence type="predicted"/>
<keyword evidence="5" id="KW-0677">Repeat</keyword>
<keyword evidence="4" id="KW-0762">Sugar transport</keyword>
<dbReference type="GO" id="GO:0005524">
    <property type="term" value="F:ATP binding"/>
    <property type="evidence" value="ECO:0007669"/>
    <property type="project" value="UniProtKB-KW"/>
</dbReference>
<evidence type="ECO:0000256" key="3">
    <source>
        <dbReference type="ARBA" id="ARBA00022475"/>
    </source>
</evidence>
<dbReference type="KEGG" id="dpi:BN4_10235"/>
<evidence type="ECO:0000256" key="2">
    <source>
        <dbReference type="ARBA" id="ARBA00022448"/>
    </source>
</evidence>
<dbReference type="PROSITE" id="PS50893">
    <property type="entry name" value="ABC_TRANSPORTER_2"/>
    <property type="match status" value="2"/>
</dbReference>
<dbReference type="PANTHER" id="PTHR43790:SF4">
    <property type="entry name" value="GUANOSINE IMPORT ATP-BINDING PROTEIN NUPO"/>
    <property type="match status" value="1"/>
</dbReference>
<dbReference type="HOGENOM" id="CLU_000604_92_0_7"/>
<dbReference type="Pfam" id="PF00005">
    <property type="entry name" value="ABC_tran"/>
    <property type="match status" value="2"/>
</dbReference>
<feature type="domain" description="ABC transporter" evidence="10">
    <location>
        <begin position="23"/>
        <end position="256"/>
    </location>
</feature>
<dbReference type="InterPro" id="IPR003593">
    <property type="entry name" value="AAA+_ATPase"/>
</dbReference>
<reference evidence="12" key="2">
    <citation type="journal article" date="2013" name="Stand. Genomic Sci.">
        <title>Complete genome sequence of Desulfocapsa sulfexigens, a marine deltaproteobacterium specialized in disproportionating inorganic sulfur compounds.</title>
        <authorList>
            <person name="Finster K.W."/>
            <person name="Kjeldsen K.U."/>
            <person name="Kube M."/>
            <person name="Reinhardt R."/>
            <person name="Mussmann M."/>
            <person name="Amann R."/>
            <person name="Schreiber L."/>
        </authorList>
    </citation>
    <scope>NUCLEOTIDE SEQUENCE [LARGE SCALE GENOMIC DNA]</scope>
    <source>
        <strain evidence="12">DSM 10523 / SB164P1</strain>
    </source>
</reference>
<evidence type="ECO:0000313" key="11">
    <source>
        <dbReference type="EMBL" id="CCH47475.1"/>
    </source>
</evidence>
<keyword evidence="6" id="KW-0547">Nucleotide-binding</keyword>
<evidence type="ECO:0000256" key="8">
    <source>
        <dbReference type="ARBA" id="ARBA00022967"/>
    </source>
</evidence>
<dbReference type="PROSITE" id="PS00211">
    <property type="entry name" value="ABC_TRANSPORTER_1"/>
    <property type="match status" value="1"/>
</dbReference>
<dbReference type="GO" id="GO:0005886">
    <property type="term" value="C:plasma membrane"/>
    <property type="evidence" value="ECO:0007669"/>
    <property type="project" value="UniProtKB-SubCell"/>
</dbReference>
<dbReference type="Gene3D" id="3.40.50.300">
    <property type="entry name" value="P-loop containing nucleotide triphosphate hydrolases"/>
    <property type="match status" value="2"/>
</dbReference>
<keyword evidence="12" id="KW-1185">Reference proteome</keyword>
<dbReference type="RefSeq" id="WP_015413530.1">
    <property type="nucleotide sequence ID" value="NC_020409.1"/>
</dbReference>
<dbReference type="SUPFAM" id="SSF52540">
    <property type="entry name" value="P-loop containing nucleoside triphosphate hydrolases"/>
    <property type="match status" value="2"/>
</dbReference>